<comment type="caution">
    <text evidence="1">The sequence shown here is derived from an EMBL/GenBank/DDBJ whole genome shotgun (WGS) entry which is preliminary data.</text>
</comment>
<protein>
    <submittedName>
        <fullName evidence="1">4919_t:CDS:1</fullName>
    </submittedName>
</protein>
<proteinExistence type="predicted"/>
<keyword evidence="2" id="KW-1185">Reference proteome</keyword>
<feature type="non-terminal residue" evidence="1">
    <location>
        <position position="62"/>
    </location>
</feature>
<evidence type="ECO:0000313" key="2">
    <source>
        <dbReference type="Proteomes" id="UP000789702"/>
    </source>
</evidence>
<sequence>QSTLQFLLVVWTPISEINISGVTLNSDLDVRGSLIGVRDAATKVSITTRDAGRDKRNLVMIN</sequence>
<gene>
    <name evidence="1" type="ORF">DHETER_LOCUS15890</name>
</gene>
<name>A0ACA9R0X2_9GLOM</name>
<dbReference type="Proteomes" id="UP000789702">
    <property type="component" value="Unassembled WGS sequence"/>
</dbReference>
<feature type="non-terminal residue" evidence="1">
    <location>
        <position position="1"/>
    </location>
</feature>
<evidence type="ECO:0000313" key="1">
    <source>
        <dbReference type="EMBL" id="CAG8772005.1"/>
    </source>
</evidence>
<organism evidence="1 2">
    <name type="scientific">Dentiscutata heterogama</name>
    <dbReference type="NCBI Taxonomy" id="1316150"/>
    <lineage>
        <taxon>Eukaryota</taxon>
        <taxon>Fungi</taxon>
        <taxon>Fungi incertae sedis</taxon>
        <taxon>Mucoromycota</taxon>
        <taxon>Glomeromycotina</taxon>
        <taxon>Glomeromycetes</taxon>
        <taxon>Diversisporales</taxon>
        <taxon>Gigasporaceae</taxon>
        <taxon>Dentiscutata</taxon>
    </lineage>
</organism>
<reference evidence="1" key="1">
    <citation type="submission" date="2021-06" db="EMBL/GenBank/DDBJ databases">
        <authorList>
            <person name="Kallberg Y."/>
            <person name="Tangrot J."/>
            <person name="Rosling A."/>
        </authorList>
    </citation>
    <scope>NUCLEOTIDE SEQUENCE</scope>
    <source>
        <strain evidence="1">IL203A</strain>
    </source>
</reference>
<accession>A0ACA9R0X2</accession>
<dbReference type="EMBL" id="CAJVPU010057398">
    <property type="protein sequence ID" value="CAG8772005.1"/>
    <property type="molecule type" value="Genomic_DNA"/>
</dbReference>